<dbReference type="EMBL" id="SWLB01000017">
    <property type="protein sequence ID" value="KAF3327697.1"/>
    <property type="molecule type" value="Genomic_DNA"/>
</dbReference>
<dbReference type="Pfam" id="PF03407">
    <property type="entry name" value="Nucleotid_trans"/>
    <property type="match status" value="1"/>
</dbReference>
<protein>
    <submittedName>
        <fullName evidence="2">Nucleotide-diphospho-sugar transferase</fullName>
    </submittedName>
</protein>
<gene>
    <name evidence="2" type="ORF">FCM35_KLT07815</name>
</gene>
<keyword evidence="2" id="KW-0808">Transferase</keyword>
<dbReference type="Proteomes" id="UP000623129">
    <property type="component" value="Unassembled WGS sequence"/>
</dbReference>
<dbReference type="OrthoDB" id="540503at2759"/>
<evidence type="ECO:0000313" key="3">
    <source>
        <dbReference type="Proteomes" id="UP000623129"/>
    </source>
</evidence>
<dbReference type="InterPro" id="IPR044821">
    <property type="entry name" value="At1g28695/At4g15970-like"/>
</dbReference>
<reference evidence="2" key="1">
    <citation type="submission" date="2020-01" db="EMBL/GenBank/DDBJ databases">
        <title>Genome sequence of Kobresia littledalei, the first chromosome-level genome in the family Cyperaceae.</title>
        <authorList>
            <person name="Qu G."/>
        </authorList>
    </citation>
    <scope>NUCLEOTIDE SEQUENCE</scope>
    <source>
        <strain evidence="2">C.B.Clarke</strain>
        <tissue evidence="2">Leaf</tissue>
    </source>
</reference>
<dbReference type="PANTHER" id="PTHR46038">
    <property type="entry name" value="EXPRESSED PROTEIN-RELATED"/>
    <property type="match status" value="1"/>
</dbReference>
<sequence>MKITNDVKVQLLLFCVGGFVAALLILSIHGTKFGDDRMPEVVPVISTSDTMVVRDDIQVKKPDLDPLAEVLKSAAMEDNTVILTQANEAWMSPNSLLDLFLEGFHAGEGIEHLLDHLVIVTLDKKAYEKCNSVHKYCYFLKLEEKDFASEKSFMTQDYLDMMWARNKFQRRILELGYNFLFTDMDILWLRNPLRHISITSQFAFASDFFYGNEDSVELSTPNGGFMYVKSSNKTIEFFKAWHAQRVNFPDQHDQYTLNQIKVEFVKRFQVRMQFLNTMYCAGFCEMSKDISKVCTVHATCCVGIAAKLQDLRAILEDWKTYKAIPSWVKDREKYRFRDHGICLHPMGK</sequence>
<dbReference type="GO" id="GO:0016740">
    <property type="term" value="F:transferase activity"/>
    <property type="evidence" value="ECO:0007669"/>
    <property type="project" value="UniProtKB-KW"/>
</dbReference>
<evidence type="ECO:0000313" key="2">
    <source>
        <dbReference type="EMBL" id="KAF3327697.1"/>
    </source>
</evidence>
<dbReference type="InterPro" id="IPR005069">
    <property type="entry name" value="Nucl-diP-sugar_transferase"/>
</dbReference>
<name>A0A833QUS1_9POAL</name>
<evidence type="ECO:0000259" key="1">
    <source>
        <dbReference type="Pfam" id="PF03407"/>
    </source>
</evidence>
<accession>A0A833QUS1</accession>
<feature type="domain" description="Nucleotide-diphospho-sugar transferase" evidence="1">
    <location>
        <begin position="112"/>
        <end position="311"/>
    </location>
</feature>
<dbReference type="AlphaFoldDB" id="A0A833QUS1"/>
<dbReference type="PANTHER" id="PTHR46038:SF13">
    <property type="entry name" value="GLYCOSYLTRANSFERASE"/>
    <property type="match status" value="1"/>
</dbReference>
<proteinExistence type="predicted"/>
<organism evidence="2 3">
    <name type="scientific">Carex littledalei</name>
    <dbReference type="NCBI Taxonomy" id="544730"/>
    <lineage>
        <taxon>Eukaryota</taxon>
        <taxon>Viridiplantae</taxon>
        <taxon>Streptophyta</taxon>
        <taxon>Embryophyta</taxon>
        <taxon>Tracheophyta</taxon>
        <taxon>Spermatophyta</taxon>
        <taxon>Magnoliopsida</taxon>
        <taxon>Liliopsida</taxon>
        <taxon>Poales</taxon>
        <taxon>Cyperaceae</taxon>
        <taxon>Cyperoideae</taxon>
        <taxon>Cariceae</taxon>
        <taxon>Carex</taxon>
        <taxon>Carex subgen. Euthyceras</taxon>
    </lineage>
</organism>
<keyword evidence="3" id="KW-1185">Reference proteome</keyword>
<comment type="caution">
    <text evidence="2">The sequence shown here is derived from an EMBL/GenBank/DDBJ whole genome shotgun (WGS) entry which is preliminary data.</text>
</comment>